<proteinExistence type="predicted"/>
<evidence type="ECO:0000313" key="2">
    <source>
        <dbReference type="EMBL" id="KAK8509011.1"/>
    </source>
</evidence>
<dbReference type="Proteomes" id="UP001472677">
    <property type="component" value="Unassembled WGS sequence"/>
</dbReference>
<protein>
    <submittedName>
        <fullName evidence="2">Uncharacterized protein</fullName>
    </submittedName>
</protein>
<dbReference type="EMBL" id="JBBPBM010000095">
    <property type="protein sequence ID" value="KAK8509011.1"/>
    <property type="molecule type" value="Genomic_DNA"/>
</dbReference>
<sequence>MFGGAWVVDRRIHVNIAKFNRISSYWRNVRPTTPLRNSSQVDKHKGVEFEEGECSKQQLKSNKRILGHVEDEGAAKVASISGESSETGDNDPGPDQQVEGSDGANVLETGELENSIPAGN</sequence>
<evidence type="ECO:0000313" key="3">
    <source>
        <dbReference type="Proteomes" id="UP001472677"/>
    </source>
</evidence>
<feature type="compositionally biased region" description="Polar residues" evidence="1">
    <location>
        <begin position="30"/>
        <end position="40"/>
    </location>
</feature>
<feature type="region of interest" description="Disordered" evidence="1">
    <location>
        <begin position="67"/>
        <end position="120"/>
    </location>
</feature>
<accession>A0ABR2BPC0</accession>
<keyword evidence="3" id="KW-1185">Reference proteome</keyword>
<evidence type="ECO:0000256" key="1">
    <source>
        <dbReference type="SAM" id="MobiDB-lite"/>
    </source>
</evidence>
<organism evidence="2 3">
    <name type="scientific">Hibiscus sabdariffa</name>
    <name type="common">roselle</name>
    <dbReference type="NCBI Taxonomy" id="183260"/>
    <lineage>
        <taxon>Eukaryota</taxon>
        <taxon>Viridiplantae</taxon>
        <taxon>Streptophyta</taxon>
        <taxon>Embryophyta</taxon>
        <taxon>Tracheophyta</taxon>
        <taxon>Spermatophyta</taxon>
        <taxon>Magnoliopsida</taxon>
        <taxon>eudicotyledons</taxon>
        <taxon>Gunneridae</taxon>
        <taxon>Pentapetalae</taxon>
        <taxon>rosids</taxon>
        <taxon>malvids</taxon>
        <taxon>Malvales</taxon>
        <taxon>Malvaceae</taxon>
        <taxon>Malvoideae</taxon>
        <taxon>Hibiscus</taxon>
    </lineage>
</organism>
<reference evidence="2 3" key="1">
    <citation type="journal article" date="2024" name="G3 (Bethesda)">
        <title>Genome assembly of Hibiscus sabdariffa L. provides insights into metabolisms of medicinal natural products.</title>
        <authorList>
            <person name="Kim T."/>
        </authorList>
    </citation>
    <scope>NUCLEOTIDE SEQUENCE [LARGE SCALE GENOMIC DNA]</scope>
    <source>
        <strain evidence="2">TK-2024</strain>
        <tissue evidence="2">Old leaves</tissue>
    </source>
</reference>
<name>A0ABR2BPC0_9ROSI</name>
<gene>
    <name evidence="2" type="ORF">V6N12_016855</name>
</gene>
<feature type="region of interest" description="Disordered" evidence="1">
    <location>
        <begin position="30"/>
        <end position="49"/>
    </location>
</feature>
<comment type="caution">
    <text evidence="2">The sequence shown here is derived from an EMBL/GenBank/DDBJ whole genome shotgun (WGS) entry which is preliminary data.</text>
</comment>